<accession>A0A7S1QEY6</accession>
<sequence>MGKKKGVGRLQFIKRSLAKLKAQREVTADSRAPQGQLRQALNADAAEDNGDPRRSQSHASDKESPPIKRSRDEVQAAEAKMALEARLVEINERLSKIDKRVDGFVGKYGAKLQAMITSAASSASDAGDDDTDQAQPVKFLHSLIEAAEELCDICLRAEEDGAEYIYFSSKKHALGFAEFYKDIEGKLAGNPPLIQRLNAIRNLALNERSGGGRLRHVSPGVDQRQHQRRRAEGSLQAQGQPDVRVHPRLSRGVHPLEDAVVQRLRQLPAGLHAVRRDRPLDSDEPPAQVHEQPFRVPAPHRHPL</sequence>
<organism evidence="2">
    <name type="scientific">Neobodo designis</name>
    <name type="common">Flagellated protozoan</name>
    <name type="synonym">Bodo designis</name>
    <dbReference type="NCBI Taxonomy" id="312471"/>
    <lineage>
        <taxon>Eukaryota</taxon>
        <taxon>Discoba</taxon>
        <taxon>Euglenozoa</taxon>
        <taxon>Kinetoplastea</taxon>
        <taxon>Metakinetoplastina</taxon>
        <taxon>Neobodonida</taxon>
        <taxon>Neobodo</taxon>
    </lineage>
</organism>
<dbReference type="AlphaFoldDB" id="A0A7S1QEY6"/>
<dbReference type="EMBL" id="HBGF01034854">
    <property type="protein sequence ID" value="CAD9132729.1"/>
    <property type="molecule type" value="Transcribed_RNA"/>
</dbReference>
<name>A0A7S1QEY6_NEODS</name>
<feature type="region of interest" description="Disordered" evidence="1">
    <location>
        <begin position="23"/>
        <end position="75"/>
    </location>
</feature>
<evidence type="ECO:0000313" key="2">
    <source>
        <dbReference type="EMBL" id="CAD9132729.1"/>
    </source>
</evidence>
<feature type="compositionally biased region" description="Basic and acidic residues" evidence="1">
    <location>
        <begin position="50"/>
        <end position="74"/>
    </location>
</feature>
<feature type="region of interest" description="Disordered" evidence="1">
    <location>
        <begin position="277"/>
        <end position="304"/>
    </location>
</feature>
<gene>
    <name evidence="2" type="ORF">NDES1114_LOCUS23382</name>
</gene>
<reference evidence="2" key="1">
    <citation type="submission" date="2021-01" db="EMBL/GenBank/DDBJ databases">
        <authorList>
            <person name="Corre E."/>
            <person name="Pelletier E."/>
            <person name="Niang G."/>
            <person name="Scheremetjew M."/>
            <person name="Finn R."/>
            <person name="Kale V."/>
            <person name="Holt S."/>
            <person name="Cochrane G."/>
            <person name="Meng A."/>
            <person name="Brown T."/>
            <person name="Cohen L."/>
        </authorList>
    </citation>
    <scope>NUCLEOTIDE SEQUENCE</scope>
    <source>
        <strain evidence="2">CCAP 1951/1</strain>
    </source>
</reference>
<evidence type="ECO:0000256" key="1">
    <source>
        <dbReference type="SAM" id="MobiDB-lite"/>
    </source>
</evidence>
<protein>
    <submittedName>
        <fullName evidence="2">Uncharacterized protein</fullName>
    </submittedName>
</protein>
<proteinExistence type="predicted"/>